<keyword evidence="15" id="KW-1185">Reference proteome</keyword>
<name>A0A482WZT5_LAOST</name>
<evidence type="ECO:0000256" key="12">
    <source>
        <dbReference type="ARBA" id="ARBA00049267"/>
    </source>
</evidence>
<dbReference type="GO" id="GO:0005739">
    <property type="term" value="C:mitochondrion"/>
    <property type="evidence" value="ECO:0007669"/>
    <property type="project" value="TreeGrafter"/>
</dbReference>
<dbReference type="InterPro" id="IPR016164">
    <property type="entry name" value="FAD-linked_Oxase-like_C"/>
</dbReference>
<dbReference type="InterPro" id="IPR036318">
    <property type="entry name" value="FAD-bd_PCMH-like_sf"/>
</dbReference>
<comment type="function">
    <text evidence="11">Catalyzes the oxidation of D-2-hydroxyglutarate (D-2-HG) to alpha-ketoglutarate. Also catalyzes the oxidation of other D-2-hydroxyacids, such as D-malate (D-MAL) and D-lactate (D-LAC). Exhibits high activities towards D-2-HG and D-MAL but a very weak activity towards D-LAC.</text>
</comment>
<dbReference type="FunFam" id="1.10.45.10:FF:000001">
    <property type="entry name" value="D-lactate dehydrogenase mitochondrial"/>
    <property type="match status" value="1"/>
</dbReference>
<dbReference type="InterPro" id="IPR016169">
    <property type="entry name" value="FAD-bd_PCMH_sub2"/>
</dbReference>
<dbReference type="SMR" id="A0A482WZT5"/>
<dbReference type="FunFam" id="3.30.70.2740:FF:000002">
    <property type="entry name" value="D-2-hydroxyglutarate dehydrogenase mitochondrial"/>
    <property type="match status" value="1"/>
</dbReference>
<dbReference type="FunFam" id="3.30.43.10:FF:000011">
    <property type="entry name" value="D-lactate dehydrogenase (Cytochrome)"/>
    <property type="match status" value="1"/>
</dbReference>
<evidence type="ECO:0000256" key="6">
    <source>
        <dbReference type="ARBA" id="ARBA00022827"/>
    </source>
</evidence>
<dbReference type="InterPro" id="IPR006094">
    <property type="entry name" value="Oxid_FAD_bind_N"/>
</dbReference>
<dbReference type="Gene3D" id="3.30.43.10">
    <property type="entry name" value="Uridine Diphospho-n-acetylenolpyruvylglucosamine Reductase, domain 2"/>
    <property type="match status" value="1"/>
</dbReference>
<dbReference type="Gene3D" id="3.30.70.2190">
    <property type="match status" value="1"/>
</dbReference>
<dbReference type="PANTHER" id="PTHR43716">
    <property type="entry name" value="D-2-HYDROXYGLUTARATE DEHYDROGENASE, MITOCHONDRIAL"/>
    <property type="match status" value="1"/>
</dbReference>
<accession>A0A482WZT5</accession>
<dbReference type="AlphaFoldDB" id="A0A482WZT5"/>
<comment type="subunit">
    <text evidence="4">Homodimer.</text>
</comment>
<dbReference type="STRING" id="195883.A0A482WZT5"/>
<dbReference type="GO" id="GO:0051990">
    <property type="term" value="F:(R)-2-hydroxyglutarate dehydrogenase activity"/>
    <property type="evidence" value="ECO:0007669"/>
    <property type="project" value="UniProtKB-EC"/>
</dbReference>
<comment type="catalytic activity">
    <reaction evidence="12">
        <text>(R)-malate + A = oxaloacetate + AH2</text>
        <dbReference type="Rhea" id="RHEA:67460"/>
        <dbReference type="ChEBI" id="CHEBI:13193"/>
        <dbReference type="ChEBI" id="CHEBI:15588"/>
        <dbReference type="ChEBI" id="CHEBI:16452"/>
        <dbReference type="ChEBI" id="CHEBI:17499"/>
    </reaction>
    <physiologicalReaction direction="left-to-right" evidence="12">
        <dbReference type="Rhea" id="RHEA:67461"/>
    </physiologicalReaction>
</comment>
<dbReference type="FunCoup" id="A0A482WZT5">
    <property type="interactions" value="738"/>
</dbReference>
<evidence type="ECO:0000313" key="15">
    <source>
        <dbReference type="Proteomes" id="UP000291343"/>
    </source>
</evidence>
<dbReference type="InterPro" id="IPR004113">
    <property type="entry name" value="FAD-bd_oxidored_4_C"/>
</dbReference>
<keyword evidence="6" id="KW-0274">FAD</keyword>
<keyword evidence="8" id="KW-0576">Peroxisome</keyword>
<evidence type="ECO:0000256" key="5">
    <source>
        <dbReference type="ARBA" id="ARBA00022630"/>
    </source>
</evidence>
<dbReference type="InterPro" id="IPR016171">
    <property type="entry name" value="Vanillyl_alc_oxidase_C-sub2"/>
</dbReference>
<comment type="subcellular location">
    <subcellularLocation>
        <location evidence="2">Peroxisome</location>
    </subcellularLocation>
</comment>
<gene>
    <name evidence="14" type="ORF">LSTR_LSTR006155</name>
</gene>
<dbReference type="Proteomes" id="UP000291343">
    <property type="component" value="Unassembled WGS sequence"/>
</dbReference>
<evidence type="ECO:0000256" key="3">
    <source>
        <dbReference type="ARBA" id="ARBA00008000"/>
    </source>
</evidence>
<dbReference type="SUPFAM" id="SSF56176">
    <property type="entry name" value="FAD-binding/transporter-associated domain-like"/>
    <property type="match status" value="1"/>
</dbReference>
<keyword evidence="7" id="KW-0560">Oxidoreductase</keyword>
<comment type="cofactor">
    <cofactor evidence="1">
        <name>FAD</name>
        <dbReference type="ChEBI" id="CHEBI:57692"/>
    </cofactor>
</comment>
<proteinExistence type="inferred from homology"/>
<evidence type="ECO:0000256" key="7">
    <source>
        <dbReference type="ARBA" id="ARBA00023002"/>
    </source>
</evidence>
<comment type="similarity">
    <text evidence="3">Belongs to the FAD-binding oxidoreductase/transferase type 4 family.</text>
</comment>
<evidence type="ECO:0000256" key="9">
    <source>
        <dbReference type="ARBA" id="ARBA00039003"/>
    </source>
</evidence>
<organism evidence="14 15">
    <name type="scientific">Laodelphax striatellus</name>
    <name type="common">Small brown planthopper</name>
    <name type="synonym">Delphax striatella</name>
    <dbReference type="NCBI Taxonomy" id="195883"/>
    <lineage>
        <taxon>Eukaryota</taxon>
        <taxon>Metazoa</taxon>
        <taxon>Ecdysozoa</taxon>
        <taxon>Arthropoda</taxon>
        <taxon>Hexapoda</taxon>
        <taxon>Insecta</taxon>
        <taxon>Pterygota</taxon>
        <taxon>Neoptera</taxon>
        <taxon>Paraneoptera</taxon>
        <taxon>Hemiptera</taxon>
        <taxon>Auchenorrhyncha</taxon>
        <taxon>Fulgoroidea</taxon>
        <taxon>Delphacidae</taxon>
        <taxon>Criomorphinae</taxon>
        <taxon>Laodelphax</taxon>
    </lineage>
</organism>
<evidence type="ECO:0000259" key="13">
    <source>
        <dbReference type="PROSITE" id="PS51387"/>
    </source>
</evidence>
<dbReference type="Pfam" id="PF01565">
    <property type="entry name" value="FAD_binding_4"/>
    <property type="match status" value="1"/>
</dbReference>
<dbReference type="GO" id="GO:0071949">
    <property type="term" value="F:FAD binding"/>
    <property type="evidence" value="ECO:0007669"/>
    <property type="project" value="InterPro"/>
</dbReference>
<dbReference type="EMBL" id="QKKF02022243">
    <property type="protein sequence ID" value="RZF38560.1"/>
    <property type="molecule type" value="Genomic_DNA"/>
</dbReference>
<evidence type="ECO:0000256" key="11">
    <source>
        <dbReference type="ARBA" id="ARBA00045410"/>
    </source>
</evidence>
<dbReference type="PROSITE" id="PS51387">
    <property type="entry name" value="FAD_PCMH"/>
    <property type="match status" value="1"/>
</dbReference>
<evidence type="ECO:0000256" key="10">
    <source>
        <dbReference type="ARBA" id="ARBA00039639"/>
    </source>
</evidence>
<dbReference type="InterPro" id="IPR016166">
    <property type="entry name" value="FAD-bd_PCMH"/>
</dbReference>
<dbReference type="GO" id="GO:0005777">
    <property type="term" value="C:peroxisome"/>
    <property type="evidence" value="ECO:0007669"/>
    <property type="project" value="UniProtKB-SubCell"/>
</dbReference>
<dbReference type="OrthoDB" id="5332616at2759"/>
<dbReference type="Gene3D" id="3.30.70.2740">
    <property type="match status" value="1"/>
</dbReference>
<evidence type="ECO:0000256" key="4">
    <source>
        <dbReference type="ARBA" id="ARBA00011738"/>
    </source>
</evidence>
<dbReference type="PANTHER" id="PTHR43716:SF1">
    <property type="entry name" value="D-2-HYDROXYGLUTARATE DEHYDROGENASE, MITOCHONDRIAL"/>
    <property type="match status" value="1"/>
</dbReference>
<dbReference type="InterPro" id="IPR051264">
    <property type="entry name" value="FAD-oxidored/transferase_4"/>
</dbReference>
<evidence type="ECO:0000313" key="14">
    <source>
        <dbReference type="EMBL" id="RZF38560.1"/>
    </source>
</evidence>
<comment type="caution">
    <text evidence="14">The sequence shown here is derived from an EMBL/GenBank/DDBJ whole genome shotgun (WGS) entry which is preliminary data.</text>
</comment>
<sequence length="517" mass="56914">MNKAIIRLKNSLNRGTQSLFRCDFHTSDAINQHLEEKVILTKDRYPNMKRGKFAELQGSHIQHFINLLGPTRVLTDPNDVEPYNIDWIKVVRGYSGIVLKPKTTQEVSEILKFCNSERLAVCTQGGNTGLVGGSVPVFDEVILSMSLMNKVIDINPLSGTLICEAGCVLENLDSALEEHNLMMPLDLGAKGSCHIGGNISTNAGGLRLIRYGSLHGSVLGVEAVLANGDVMDVLNVLKKDNTGYHLRHLFIGSEGTLGVVTKASIHCPPRPKALNLAFLGTDSFKNVLNILQLAKSCLSEILSSCEMIDDPSISAVIRNLGVNSPIGQFPFYVLIETSGSHTAHDEEKLNAFLEKAMAESYVLDGTVTNEPSRMQVLWQLRERIAEALLKDGPVYKYDVSLPVEHFYGIVPLLQEKLRGTSAEIVTGYGHIGDGNVHLNITSKFYDQDLVHDVIEPFVFKWVADHNGSISAEHGIGFKKTEFLHYSKKPGAIALMKQMKTLMDPNGILNPYKVLPED</sequence>
<reference evidence="14 15" key="1">
    <citation type="journal article" date="2017" name="Gigascience">
        <title>Genome sequence of the small brown planthopper, Laodelphax striatellus.</title>
        <authorList>
            <person name="Zhu J."/>
            <person name="Jiang F."/>
            <person name="Wang X."/>
            <person name="Yang P."/>
            <person name="Bao Y."/>
            <person name="Zhao W."/>
            <person name="Wang W."/>
            <person name="Lu H."/>
            <person name="Wang Q."/>
            <person name="Cui N."/>
            <person name="Li J."/>
            <person name="Chen X."/>
            <person name="Luo L."/>
            <person name="Yu J."/>
            <person name="Kang L."/>
            <person name="Cui F."/>
        </authorList>
    </citation>
    <scope>NUCLEOTIDE SEQUENCE [LARGE SCALE GENOMIC DNA]</scope>
    <source>
        <strain evidence="14">Lst14</strain>
    </source>
</reference>
<keyword evidence="5" id="KW-0285">Flavoprotein</keyword>
<dbReference type="Pfam" id="PF02913">
    <property type="entry name" value="FAD-oxidase_C"/>
    <property type="match status" value="1"/>
</dbReference>
<protein>
    <recommendedName>
        <fullName evidence="10">D-2-hydroxyglutarate dehydrogenase, mitochondrial</fullName>
        <ecNumber evidence="9">1.1.99.39</ecNumber>
    </recommendedName>
</protein>
<evidence type="ECO:0000256" key="8">
    <source>
        <dbReference type="ARBA" id="ARBA00023140"/>
    </source>
</evidence>
<feature type="domain" description="FAD-binding PCMH-type" evidence="13">
    <location>
        <begin position="91"/>
        <end position="270"/>
    </location>
</feature>
<dbReference type="EC" id="1.1.99.39" evidence="9"/>
<dbReference type="Gene3D" id="3.30.465.10">
    <property type="match status" value="1"/>
</dbReference>
<dbReference type="FunFam" id="3.30.70.2190:FF:000001">
    <property type="entry name" value="D-2-hydroxyglutarate dehydrogenase mitochondrial"/>
    <property type="match status" value="1"/>
</dbReference>
<dbReference type="FunFam" id="3.30.465.10:FF:000001">
    <property type="entry name" value="D-2-hydroxyglutarate dehydrogenase, mitochondrial"/>
    <property type="match status" value="1"/>
</dbReference>
<evidence type="ECO:0000256" key="2">
    <source>
        <dbReference type="ARBA" id="ARBA00004275"/>
    </source>
</evidence>
<dbReference type="SUPFAM" id="SSF55103">
    <property type="entry name" value="FAD-linked oxidases, C-terminal domain"/>
    <property type="match status" value="1"/>
</dbReference>
<dbReference type="Gene3D" id="1.10.45.10">
    <property type="entry name" value="Vanillyl-alcohol Oxidase, Chain A, domain 4"/>
    <property type="match status" value="1"/>
</dbReference>
<dbReference type="InterPro" id="IPR016167">
    <property type="entry name" value="FAD-bd_PCMH_sub1"/>
</dbReference>
<dbReference type="InParanoid" id="A0A482WZT5"/>
<evidence type="ECO:0000256" key="1">
    <source>
        <dbReference type="ARBA" id="ARBA00001974"/>
    </source>
</evidence>